<protein>
    <submittedName>
        <fullName evidence="6">VWA domain-containing protein</fullName>
    </submittedName>
</protein>
<keyword evidence="7" id="KW-1185">Reference proteome</keyword>
<evidence type="ECO:0000256" key="2">
    <source>
        <dbReference type="ARBA" id="ARBA00022741"/>
    </source>
</evidence>
<organism evidence="6 7">
    <name type="scientific">Halovenus salina</name>
    <dbReference type="NCBI Taxonomy" id="1510225"/>
    <lineage>
        <taxon>Archaea</taxon>
        <taxon>Methanobacteriati</taxon>
        <taxon>Methanobacteriota</taxon>
        <taxon>Stenosarchaea group</taxon>
        <taxon>Halobacteria</taxon>
        <taxon>Halobacteriales</taxon>
        <taxon>Haloarculaceae</taxon>
        <taxon>Halovenus</taxon>
    </lineage>
</organism>
<dbReference type="Gene3D" id="1.10.8.80">
    <property type="entry name" value="Magnesium chelatase subunit I, C-Terminal domain"/>
    <property type="match status" value="1"/>
</dbReference>
<dbReference type="AlphaFoldDB" id="A0ABD5W4I2"/>
<dbReference type="InterPro" id="IPR052989">
    <property type="entry name" value="Mg-chelatase_DI-like"/>
</dbReference>
<dbReference type="PROSITE" id="PS50234">
    <property type="entry name" value="VWFA"/>
    <property type="match status" value="1"/>
</dbReference>
<dbReference type="InterPro" id="IPR041628">
    <property type="entry name" value="ChlI/MoxR_AAA_lid"/>
</dbReference>
<dbReference type="GO" id="GO:0005524">
    <property type="term" value="F:ATP binding"/>
    <property type="evidence" value="ECO:0007669"/>
    <property type="project" value="UniProtKB-KW"/>
</dbReference>
<dbReference type="Gene3D" id="3.40.50.300">
    <property type="entry name" value="P-loop containing nucleotide triphosphate hydrolases"/>
    <property type="match status" value="1"/>
</dbReference>
<dbReference type="InterPro" id="IPR002035">
    <property type="entry name" value="VWF_A"/>
</dbReference>
<dbReference type="SUPFAM" id="SSF53300">
    <property type="entry name" value="vWA-like"/>
    <property type="match status" value="1"/>
</dbReference>
<keyword evidence="3" id="KW-0067">ATP-binding</keyword>
<evidence type="ECO:0000256" key="1">
    <source>
        <dbReference type="ARBA" id="ARBA00005799"/>
    </source>
</evidence>
<evidence type="ECO:0000313" key="7">
    <source>
        <dbReference type="Proteomes" id="UP001596445"/>
    </source>
</evidence>
<feature type="domain" description="VWFA" evidence="5">
    <location>
        <begin position="537"/>
        <end position="713"/>
    </location>
</feature>
<dbReference type="EMBL" id="JBHSZI010000001">
    <property type="protein sequence ID" value="MFC7058470.1"/>
    <property type="molecule type" value="Genomic_DNA"/>
</dbReference>
<dbReference type="Pfam" id="PF01078">
    <property type="entry name" value="Mg_chelatase"/>
    <property type="match status" value="1"/>
</dbReference>
<evidence type="ECO:0000256" key="4">
    <source>
        <dbReference type="SAM" id="MobiDB-lite"/>
    </source>
</evidence>
<dbReference type="InterPro" id="IPR003593">
    <property type="entry name" value="AAA+_ATPase"/>
</dbReference>
<dbReference type="InterPro" id="IPR000523">
    <property type="entry name" value="Mg_chelatse_chII-like_cat_dom"/>
</dbReference>
<keyword evidence="2" id="KW-0547">Nucleotide-binding</keyword>
<dbReference type="Proteomes" id="UP001596445">
    <property type="component" value="Unassembled WGS sequence"/>
</dbReference>
<dbReference type="SMART" id="SM00327">
    <property type="entry name" value="VWA"/>
    <property type="match status" value="1"/>
</dbReference>
<dbReference type="RefSeq" id="WP_267161171.1">
    <property type="nucleotide sequence ID" value="NZ_CP112972.1"/>
</dbReference>
<feature type="region of interest" description="Disordered" evidence="4">
    <location>
        <begin position="317"/>
        <end position="499"/>
    </location>
</feature>
<dbReference type="InterPro" id="IPR027417">
    <property type="entry name" value="P-loop_NTPase"/>
</dbReference>
<dbReference type="InterPro" id="IPR036465">
    <property type="entry name" value="vWFA_dom_sf"/>
</dbReference>
<proteinExistence type="inferred from homology"/>
<dbReference type="GeneID" id="76630466"/>
<comment type="similarity">
    <text evidence="1">Belongs to the Mg-chelatase subunits D/I family.</text>
</comment>
<feature type="compositionally biased region" description="Basic and acidic residues" evidence="4">
    <location>
        <begin position="369"/>
        <end position="385"/>
    </location>
</feature>
<dbReference type="PANTHER" id="PTHR35023">
    <property type="entry name" value="CHELATASE-RELATED"/>
    <property type="match status" value="1"/>
</dbReference>
<dbReference type="Gene3D" id="3.40.50.410">
    <property type="entry name" value="von Willebrand factor, type A domain"/>
    <property type="match status" value="1"/>
</dbReference>
<dbReference type="PANTHER" id="PTHR35023:SF1">
    <property type="entry name" value="MG-PROTOPORPHYRIN IX CHELATASE"/>
    <property type="match status" value="1"/>
</dbReference>
<dbReference type="Pfam" id="PF13519">
    <property type="entry name" value="VWA_2"/>
    <property type="match status" value="1"/>
</dbReference>
<sequence>MVELGAAKKLSEGMTLPFPAVVGQAELKTALLALGANDALDGLLIRGEKGTAKSTAARGLPDLLPEQSVVADCPFGCPPNDSSSQCENCRERESPPVETRPVPFVTLPLGASRERVVGTLSVADALEGSAEFEPGLLARANRGFLYVDEVNLLDDHLVDVLLDAAASGVNRVERDGISVGHPADITLIGTMNPEEGDLRPQFRDRFGLQVEVQGSDDIDDRVAVVERALDEPDEEYDEEKAELRERLRLARDRLSAVTMPESLLLETAQLCREAGVEGHRADIATARTARTLAALESRERVIEPDVRQAATFALPHRLKSQPFEDAPDPEEIIDDHFEDDSETQEREEETESQPDEQQSAGEGDGDTTESGRSEPDDATGDRGDGGDGGNDSEQPTPAGESDSQEETDGSDSQEETDDNGSQQTGGGRPTDDQDSDQETATPIVPGQSRADIGAADAPDLREDGKPSGPRTDQQTSGRRPDTPTPGGSGARVRTVEWDADGSIDAAASVRAAATRGDDTVESRDLRQSVRTSGQSALVVFALDASASMRGPMRAAKGVVMELLADAYEQRDEVAVVTFAGEDADVLLPPTDSVSMAARHLKELPTADRTPLAAGLQTTGDVLERADPAVGVVVLVTDGRANAGTGSPTTQTRRAAKRLATLDAHVLVVDAGTGTDRSSLTCEVTSLTAGDRVSLDALTAQRVESALARHGSSE</sequence>
<feature type="compositionally biased region" description="Acidic residues" evidence="4">
    <location>
        <begin position="402"/>
        <end position="418"/>
    </location>
</feature>
<name>A0ABD5W4I2_9EURY</name>
<dbReference type="SMART" id="SM00382">
    <property type="entry name" value="AAA"/>
    <property type="match status" value="1"/>
</dbReference>
<dbReference type="SUPFAM" id="SSF52540">
    <property type="entry name" value="P-loop containing nucleoside triphosphate hydrolases"/>
    <property type="match status" value="1"/>
</dbReference>
<evidence type="ECO:0000313" key="6">
    <source>
        <dbReference type="EMBL" id="MFC7058470.1"/>
    </source>
</evidence>
<comment type="caution">
    <text evidence="6">The sequence shown here is derived from an EMBL/GenBank/DDBJ whole genome shotgun (WGS) entry which is preliminary data.</text>
</comment>
<evidence type="ECO:0000259" key="5">
    <source>
        <dbReference type="PROSITE" id="PS50234"/>
    </source>
</evidence>
<gene>
    <name evidence="6" type="ORF">ACFQQG_10130</name>
</gene>
<dbReference type="Pfam" id="PF17863">
    <property type="entry name" value="AAA_lid_2"/>
    <property type="match status" value="1"/>
</dbReference>
<evidence type="ECO:0000256" key="3">
    <source>
        <dbReference type="ARBA" id="ARBA00022840"/>
    </source>
</evidence>
<reference evidence="6 7" key="1">
    <citation type="journal article" date="2019" name="Int. J. Syst. Evol. Microbiol.">
        <title>The Global Catalogue of Microorganisms (GCM) 10K type strain sequencing project: providing services to taxonomists for standard genome sequencing and annotation.</title>
        <authorList>
            <consortium name="The Broad Institute Genomics Platform"/>
            <consortium name="The Broad Institute Genome Sequencing Center for Infectious Disease"/>
            <person name="Wu L."/>
            <person name="Ma J."/>
        </authorList>
    </citation>
    <scope>NUCLEOTIDE SEQUENCE [LARGE SCALE GENOMIC DNA]</scope>
    <source>
        <strain evidence="6 7">JCM 30072</strain>
    </source>
</reference>
<accession>A0ABD5W4I2</accession>
<feature type="compositionally biased region" description="Acidic residues" evidence="4">
    <location>
        <begin position="325"/>
        <end position="354"/>
    </location>
</feature>